<evidence type="ECO:0000256" key="8">
    <source>
        <dbReference type="SAM" id="Phobius"/>
    </source>
</evidence>
<dbReference type="GO" id="GO:0015862">
    <property type="term" value="P:uridine transmembrane transport"/>
    <property type="evidence" value="ECO:0007669"/>
    <property type="project" value="TreeGrafter"/>
</dbReference>
<feature type="domain" description="Concentrative nucleoside transporter C-terminal" evidence="10">
    <location>
        <begin position="357"/>
        <end position="422"/>
    </location>
</feature>
<dbReference type="PANTHER" id="PTHR10590:SF16">
    <property type="entry name" value="SODIUM_NUCLEOSIDE COTRANSPORTER 1"/>
    <property type="match status" value="1"/>
</dbReference>
<feature type="transmembrane region" description="Helical" evidence="8">
    <location>
        <begin position="338"/>
        <end position="360"/>
    </location>
</feature>
<evidence type="ECO:0000256" key="7">
    <source>
        <dbReference type="SAM" id="MobiDB-lite"/>
    </source>
</evidence>
<dbReference type="Proteomes" id="UP000585614">
    <property type="component" value="Unassembled WGS sequence"/>
</dbReference>
<dbReference type="Pfam" id="PF07662">
    <property type="entry name" value="Nucleos_tra2_C"/>
    <property type="match status" value="1"/>
</dbReference>
<keyword evidence="5 8" id="KW-1133">Transmembrane helix</keyword>
<dbReference type="Pfam" id="PF01773">
    <property type="entry name" value="Nucleos_tra2_N"/>
    <property type="match status" value="1"/>
</dbReference>
<dbReference type="GO" id="GO:0015389">
    <property type="term" value="F:pyrimidine- and adenosine-specific:sodium symporter activity"/>
    <property type="evidence" value="ECO:0007669"/>
    <property type="project" value="TreeGrafter"/>
</dbReference>
<evidence type="ECO:0000256" key="6">
    <source>
        <dbReference type="ARBA" id="ARBA00023136"/>
    </source>
</evidence>
<evidence type="ECO:0000256" key="2">
    <source>
        <dbReference type="ARBA" id="ARBA00009033"/>
    </source>
</evidence>
<gene>
    <name evidence="11" type="ORF">mRhiFer1_015498</name>
</gene>
<feature type="transmembrane region" description="Helical" evidence="8">
    <location>
        <begin position="176"/>
        <end position="195"/>
    </location>
</feature>
<accession>A0A7J7RBC5</accession>
<feature type="transmembrane region" description="Helical" evidence="8">
    <location>
        <begin position="110"/>
        <end position="128"/>
    </location>
</feature>
<feature type="transmembrane region" description="Helical" evidence="8">
    <location>
        <begin position="202"/>
        <end position="222"/>
    </location>
</feature>
<feature type="region of interest" description="Disordered" evidence="7">
    <location>
        <begin position="33"/>
        <end position="58"/>
    </location>
</feature>
<evidence type="ECO:0000256" key="5">
    <source>
        <dbReference type="ARBA" id="ARBA00022989"/>
    </source>
</evidence>
<keyword evidence="3" id="KW-1003">Cell membrane</keyword>
<dbReference type="GO" id="GO:0015861">
    <property type="term" value="P:cytidine transport"/>
    <property type="evidence" value="ECO:0007669"/>
    <property type="project" value="TreeGrafter"/>
</dbReference>
<dbReference type="EMBL" id="JACAGC010000028">
    <property type="protein sequence ID" value="KAF6273373.1"/>
    <property type="molecule type" value="Genomic_DNA"/>
</dbReference>
<protein>
    <submittedName>
        <fullName evidence="11">Solute carrier family 28 member 1</fullName>
    </submittedName>
</protein>
<name>A0A7J7RBC5_RHIFE</name>
<feature type="transmembrane region" description="Helical" evidence="8">
    <location>
        <begin position="81"/>
        <end position="104"/>
    </location>
</feature>
<feature type="transmembrane region" description="Helical" evidence="8">
    <location>
        <begin position="366"/>
        <end position="390"/>
    </location>
</feature>
<reference evidence="11 12" key="1">
    <citation type="journal article" date="2020" name="Nature">
        <title>Six reference-quality genomes reveal evolution of bat adaptations.</title>
        <authorList>
            <person name="Jebb D."/>
            <person name="Huang Z."/>
            <person name="Pippel M."/>
            <person name="Hughes G.M."/>
            <person name="Lavrichenko K."/>
            <person name="Devanna P."/>
            <person name="Winkler S."/>
            <person name="Jermiin L.S."/>
            <person name="Skirmuntt E.C."/>
            <person name="Katzourakis A."/>
            <person name="Burkitt-Gray L."/>
            <person name="Ray D.A."/>
            <person name="Sullivan K.A.M."/>
            <person name="Roscito J.G."/>
            <person name="Kirilenko B.M."/>
            <person name="Davalos L.M."/>
            <person name="Corthals A.P."/>
            <person name="Power M.L."/>
            <person name="Jones G."/>
            <person name="Ransome R.D."/>
            <person name="Dechmann D.K.N."/>
            <person name="Locatelli A.G."/>
            <person name="Puechmaille S.J."/>
            <person name="Fedrigo O."/>
            <person name="Jarvis E.D."/>
            <person name="Hiller M."/>
            <person name="Vernes S.C."/>
            <person name="Myers E.W."/>
            <person name="Teeling E.C."/>
        </authorList>
    </citation>
    <scope>NUCLEOTIDE SEQUENCE [LARGE SCALE GENOMIC DNA]</scope>
    <source>
        <strain evidence="11">MRhiFer1</strain>
        <tissue evidence="11">Lung</tissue>
    </source>
</reference>
<keyword evidence="6 8" id="KW-0472">Membrane</keyword>
<evidence type="ECO:0000313" key="11">
    <source>
        <dbReference type="EMBL" id="KAF6273373.1"/>
    </source>
</evidence>
<evidence type="ECO:0000259" key="9">
    <source>
        <dbReference type="Pfam" id="PF01773"/>
    </source>
</evidence>
<dbReference type="InterPro" id="IPR008276">
    <property type="entry name" value="C_nuclsd_transpt"/>
</dbReference>
<dbReference type="InterPro" id="IPR011657">
    <property type="entry name" value="CNT_C_dom"/>
</dbReference>
<dbReference type="AlphaFoldDB" id="A0A7J7RBC5"/>
<feature type="transmembrane region" description="Helical" evidence="8">
    <location>
        <begin position="295"/>
        <end position="317"/>
    </location>
</feature>
<evidence type="ECO:0000256" key="4">
    <source>
        <dbReference type="ARBA" id="ARBA00022692"/>
    </source>
</evidence>
<evidence type="ECO:0000256" key="1">
    <source>
        <dbReference type="ARBA" id="ARBA00004651"/>
    </source>
</evidence>
<organism evidence="11 12">
    <name type="scientific">Rhinolophus ferrumequinum</name>
    <name type="common">Greater horseshoe bat</name>
    <dbReference type="NCBI Taxonomy" id="59479"/>
    <lineage>
        <taxon>Eukaryota</taxon>
        <taxon>Metazoa</taxon>
        <taxon>Chordata</taxon>
        <taxon>Craniata</taxon>
        <taxon>Vertebrata</taxon>
        <taxon>Euteleostomi</taxon>
        <taxon>Mammalia</taxon>
        <taxon>Eutheria</taxon>
        <taxon>Laurasiatheria</taxon>
        <taxon>Chiroptera</taxon>
        <taxon>Yinpterochiroptera</taxon>
        <taxon>Rhinolophoidea</taxon>
        <taxon>Rhinolophidae</taxon>
        <taxon>Rhinolophinae</taxon>
        <taxon>Rhinolophus</taxon>
    </lineage>
</organism>
<keyword evidence="4 8" id="KW-0812">Transmembrane</keyword>
<dbReference type="GO" id="GO:0005886">
    <property type="term" value="C:plasma membrane"/>
    <property type="evidence" value="ECO:0007669"/>
    <property type="project" value="UniProtKB-SubCell"/>
</dbReference>
<evidence type="ECO:0000256" key="3">
    <source>
        <dbReference type="ARBA" id="ARBA00022475"/>
    </source>
</evidence>
<dbReference type="InterPro" id="IPR002668">
    <property type="entry name" value="CNT_N_dom"/>
</dbReference>
<sequence>MEDSRPAPKESISLASMAYGLDNRGAELLESLEEGRSPGSDLSPAAGRDNQSKASREPFSGWRTLQPALRVRHFCRKHTQLFRWICTGLLCTAFAAFLLIACLLDFQRALALFVLTCVVLVFLAHSLLKRLLGPKLRRCVTPLGHSRLIPWFKRGLALAAFLGLVLWLVLDTSQRPEQLVSCAGICVFVSILFACSKHHRAVSWRAVSWGLGLQFVLGVFVIRTEPGFIAFQWLGNQIQVFLSYTQAGSSFVFGETLVKDIFAFQVLPIIVFFSCVMSVLYYLGLMQWVILKIAWLMQVTMGTTATETLSVAGNIFVSQTEAPLLIRPYLADMTLSEVHVVMTGGYATIAGSLLGAYISFGVRAEILTTYALCGFANFSSIGIMLGGLTSMVPQRKSHFSQIVLRALCTGACVSLVNACVAGILYMPRGAEVNCATLLNTTLSSSSFEVYQCCREVFQSTSPEFGPEALENCCRFYNHTICA</sequence>
<feature type="transmembrane region" description="Helical" evidence="8">
    <location>
        <begin position="402"/>
        <end position="426"/>
    </location>
</feature>
<comment type="subcellular location">
    <subcellularLocation>
        <location evidence="1">Cell membrane</location>
        <topology evidence="1">Multi-pass membrane protein</topology>
    </subcellularLocation>
</comment>
<dbReference type="PANTHER" id="PTHR10590">
    <property type="entry name" value="SODIUM/NUCLEOSIDE COTRANSPORTER"/>
    <property type="match status" value="1"/>
</dbReference>
<comment type="similarity">
    <text evidence="2">Belongs to the concentrative nucleoside transporter (CNT) (TC 2.A.41) family.</text>
</comment>
<comment type="caution">
    <text evidence="11">The sequence shown here is derived from an EMBL/GenBank/DDBJ whole genome shotgun (WGS) entry which is preliminary data.</text>
</comment>
<feature type="transmembrane region" description="Helical" evidence="8">
    <location>
        <begin position="151"/>
        <end position="170"/>
    </location>
</feature>
<feature type="domain" description="Concentrative nucleoside transporter N-terminal" evidence="9">
    <location>
        <begin position="183"/>
        <end position="255"/>
    </location>
</feature>
<proteinExistence type="inferred from homology"/>
<evidence type="ECO:0000259" key="10">
    <source>
        <dbReference type="Pfam" id="PF07662"/>
    </source>
</evidence>
<evidence type="ECO:0000313" key="12">
    <source>
        <dbReference type="Proteomes" id="UP000585614"/>
    </source>
</evidence>
<feature type="transmembrane region" description="Helical" evidence="8">
    <location>
        <begin position="261"/>
        <end position="283"/>
    </location>
</feature>